<evidence type="ECO:0000313" key="2">
    <source>
        <dbReference type="EMBL" id="TSC65738.1"/>
    </source>
</evidence>
<protein>
    <submittedName>
        <fullName evidence="2">Uncharacterized protein</fullName>
    </submittedName>
</protein>
<sequence length="173" mass="19993">MSLQDVGSTLTPRGDVVHHPVKQVGGVIRQPRRRDWRKYPDPQQRNQSQVEGQNMKRRICVQEGVRCLTALVISRAVEQALRFESTPYMLRSRQCLIKYLRSNCPRISRPWHMVISDAEEDPSSSDLVCISILFYPDRYSRGRKSRFEVSGTLSFNDIVASVFASRRLRRLAS</sequence>
<name>A0A554JBS6_9BACT</name>
<dbReference type="AlphaFoldDB" id="A0A554JBS6"/>
<proteinExistence type="predicted"/>
<gene>
    <name evidence="2" type="ORF">G01um101477_355</name>
</gene>
<reference evidence="2 3" key="1">
    <citation type="submission" date="2017-07" db="EMBL/GenBank/DDBJ databases">
        <title>Mechanisms for carbon and nitrogen cycling indicate functional differentiation within the Candidate Phyla Radiation.</title>
        <authorList>
            <person name="Danczak R.E."/>
            <person name="Johnston M.D."/>
            <person name="Kenah C."/>
            <person name="Slattery M."/>
            <person name="Wrighton K.C."/>
            <person name="Wilkins M.J."/>
        </authorList>
    </citation>
    <scope>NUCLEOTIDE SEQUENCE [LARGE SCALE GENOMIC DNA]</scope>
    <source>
        <strain evidence="2">Gr01-1014_77</strain>
    </source>
</reference>
<organism evidence="2 3">
    <name type="scientific">Candidatus Doudnabacteria bacterium Gr01-1014_77</name>
    <dbReference type="NCBI Taxonomy" id="2017133"/>
    <lineage>
        <taxon>Bacteria</taxon>
        <taxon>Candidatus Doudnaibacteriota</taxon>
    </lineage>
</organism>
<accession>A0A554JBS6</accession>
<feature type="region of interest" description="Disordered" evidence="1">
    <location>
        <begin position="32"/>
        <end position="53"/>
    </location>
</feature>
<dbReference type="Proteomes" id="UP000319613">
    <property type="component" value="Unassembled WGS sequence"/>
</dbReference>
<feature type="compositionally biased region" description="Polar residues" evidence="1">
    <location>
        <begin position="43"/>
        <end position="52"/>
    </location>
</feature>
<evidence type="ECO:0000256" key="1">
    <source>
        <dbReference type="SAM" id="MobiDB-lite"/>
    </source>
</evidence>
<evidence type="ECO:0000313" key="3">
    <source>
        <dbReference type="Proteomes" id="UP000319613"/>
    </source>
</evidence>
<comment type="caution">
    <text evidence="2">The sequence shown here is derived from an EMBL/GenBank/DDBJ whole genome shotgun (WGS) entry which is preliminary data.</text>
</comment>
<dbReference type="EMBL" id="VMFF01000031">
    <property type="protein sequence ID" value="TSC65738.1"/>
    <property type="molecule type" value="Genomic_DNA"/>
</dbReference>